<evidence type="ECO:0000313" key="5">
    <source>
        <dbReference type="EMBL" id="KON83846.1"/>
    </source>
</evidence>
<dbReference type="InterPro" id="IPR039373">
    <property type="entry name" value="Peptidase_M28B"/>
</dbReference>
<protein>
    <submittedName>
        <fullName evidence="5">Aminopeptidase</fullName>
    </submittedName>
</protein>
<feature type="domain" description="Peptidase M28" evidence="4">
    <location>
        <begin position="236"/>
        <end position="427"/>
    </location>
</feature>
<feature type="domain" description="PA" evidence="3">
    <location>
        <begin position="128"/>
        <end position="212"/>
    </location>
</feature>
<keyword evidence="5" id="KW-0645">Protease</keyword>
<organism evidence="5 6">
    <name type="scientific">Rossellomorea marisflavi</name>
    <dbReference type="NCBI Taxonomy" id="189381"/>
    <lineage>
        <taxon>Bacteria</taxon>
        <taxon>Bacillati</taxon>
        <taxon>Bacillota</taxon>
        <taxon>Bacilli</taxon>
        <taxon>Bacillales</taxon>
        <taxon>Bacillaceae</taxon>
        <taxon>Rossellomorea</taxon>
    </lineage>
</organism>
<dbReference type="OrthoDB" id="9762302at2"/>
<gene>
    <name evidence="5" type="ORF">AF331_16965</name>
</gene>
<dbReference type="SUPFAM" id="SSF52025">
    <property type="entry name" value="PA domain"/>
    <property type="match status" value="1"/>
</dbReference>
<dbReference type="SUPFAM" id="SSF53187">
    <property type="entry name" value="Zn-dependent exopeptidases"/>
    <property type="match status" value="1"/>
</dbReference>
<proteinExistence type="predicted"/>
<keyword evidence="6" id="KW-1185">Reference proteome</keyword>
<dbReference type="PATRIC" id="fig|189381.12.peg.4392"/>
<dbReference type="Pfam" id="PF04389">
    <property type="entry name" value="Peptidase_M28"/>
    <property type="match status" value="1"/>
</dbReference>
<dbReference type="Gene3D" id="3.40.630.10">
    <property type="entry name" value="Zn peptidases"/>
    <property type="match status" value="1"/>
</dbReference>
<dbReference type="GO" id="GO:0004177">
    <property type="term" value="F:aminopeptidase activity"/>
    <property type="evidence" value="ECO:0007669"/>
    <property type="project" value="UniProtKB-KW"/>
</dbReference>
<dbReference type="GO" id="GO:0004180">
    <property type="term" value="F:carboxypeptidase activity"/>
    <property type="evidence" value="ECO:0007669"/>
    <property type="project" value="TreeGrafter"/>
</dbReference>
<feature type="signal peptide" evidence="2">
    <location>
        <begin position="1"/>
        <end position="18"/>
    </location>
</feature>
<evidence type="ECO:0000259" key="4">
    <source>
        <dbReference type="Pfam" id="PF04389"/>
    </source>
</evidence>
<dbReference type="Pfam" id="PF02225">
    <property type="entry name" value="PA"/>
    <property type="match status" value="1"/>
</dbReference>
<feature type="region of interest" description="Disordered" evidence="1">
    <location>
        <begin position="428"/>
        <end position="460"/>
    </location>
</feature>
<dbReference type="CDD" id="cd02133">
    <property type="entry name" value="PA_C5a_like"/>
    <property type="match status" value="1"/>
</dbReference>
<evidence type="ECO:0000256" key="2">
    <source>
        <dbReference type="SAM" id="SignalP"/>
    </source>
</evidence>
<dbReference type="Proteomes" id="UP000037405">
    <property type="component" value="Unassembled WGS sequence"/>
</dbReference>
<evidence type="ECO:0000259" key="3">
    <source>
        <dbReference type="Pfam" id="PF02225"/>
    </source>
</evidence>
<dbReference type="InterPro" id="IPR046450">
    <property type="entry name" value="PA_dom_sf"/>
</dbReference>
<comment type="caution">
    <text evidence="5">The sequence shown here is derived from an EMBL/GenBank/DDBJ whole genome shotgun (WGS) entry which is preliminary data.</text>
</comment>
<keyword evidence="5" id="KW-0378">Hydrolase</keyword>
<evidence type="ECO:0000256" key="1">
    <source>
        <dbReference type="SAM" id="MobiDB-lite"/>
    </source>
</evidence>
<dbReference type="STRING" id="189381.GCA_900166615_02251"/>
<dbReference type="Gene3D" id="3.50.30.30">
    <property type="match status" value="1"/>
</dbReference>
<reference evidence="6" key="1">
    <citation type="submission" date="2015-07" db="EMBL/GenBank/DDBJ databases">
        <title>Fjat-14235 jcm11544.</title>
        <authorList>
            <person name="Liu B."/>
            <person name="Wang J."/>
            <person name="Zhu Y."/>
            <person name="Liu G."/>
            <person name="Chen Q."/>
            <person name="Chen Z."/>
            <person name="Lan J."/>
            <person name="Che J."/>
            <person name="Ge C."/>
            <person name="Shi H."/>
            <person name="Pan Z."/>
            <person name="Liu X."/>
        </authorList>
    </citation>
    <scope>NUCLEOTIDE SEQUENCE [LARGE SCALE GENOMIC DNA]</scope>
    <source>
        <strain evidence="6">JCM 11544</strain>
    </source>
</reference>
<evidence type="ECO:0000313" key="6">
    <source>
        <dbReference type="Proteomes" id="UP000037405"/>
    </source>
</evidence>
<dbReference type="EMBL" id="LGUE01000005">
    <property type="protein sequence ID" value="KON83846.1"/>
    <property type="molecule type" value="Genomic_DNA"/>
</dbReference>
<name>A0A0M0G2Z2_9BACI</name>
<dbReference type="AlphaFoldDB" id="A0A0M0G2Z2"/>
<dbReference type="PANTHER" id="PTHR10404:SF46">
    <property type="entry name" value="VACUOLAR PROTEIN SORTING-ASSOCIATED PROTEIN 70"/>
    <property type="match status" value="1"/>
</dbReference>
<feature type="compositionally biased region" description="Basic and acidic residues" evidence="1">
    <location>
        <begin position="449"/>
        <end position="460"/>
    </location>
</feature>
<feature type="chain" id="PRO_5038432557" evidence="2">
    <location>
        <begin position="19"/>
        <end position="460"/>
    </location>
</feature>
<dbReference type="PANTHER" id="PTHR10404">
    <property type="entry name" value="N-ACETYLATED-ALPHA-LINKED ACIDIC DIPEPTIDASE"/>
    <property type="match status" value="1"/>
</dbReference>
<keyword evidence="5" id="KW-0031">Aminopeptidase</keyword>
<sequence>MKKSVVSIALATTLSFGAVGLQPAIAGAPEPGKELLQNPHERNLIKKIDPERIYQTIDHLQQTPRVAGTESEANAIRFVKRQFESYGYDVTLQPFTFIGYTAPTAIELSGVEGEWNPDAFTYSVSGDVSGELVSAGLGRVGDFDGVDVEGKIVLIQRGEITFAQKIINASEAGAAGVIIYNNTDGSLSGTLGEADDRYIPAITLSKAEGEELGRHIGETVRLTIEGAETSERTSHNVIASKAPVNKKKATDDVLIIGAHHDSVEGAPGANDDASGTAVTLELAKVFKNVPTDTEIRFITFGAEELGLLGSYHYVDSLPQKERNRIIGYFNLDMVGSRDAGDLVLRTLDGSPNLVTELSQAASERLNGFPTPIGEGGRSDHVPFAEEGIPAGAFIHSPFEPWYHTPEDTIDKISKEKLQDVAEIVGAAVYEQARPDHQGPKPKSASKVKASKDSVHEKNIR</sequence>
<dbReference type="RefSeq" id="WP_053429246.1">
    <property type="nucleotide sequence ID" value="NZ_JBNKIO010000005.1"/>
</dbReference>
<dbReference type="InterPro" id="IPR003137">
    <property type="entry name" value="PA_domain"/>
</dbReference>
<accession>A0A0M0G2Z2</accession>
<dbReference type="InterPro" id="IPR007484">
    <property type="entry name" value="Peptidase_M28"/>
</dbReference>
<keyword evidence="2" id="KW-0732">Signal</keyword>